<feature type="compositionally biased region" description="Polar residues" evidence="1">
    <location>
        <begin position="177"/>
        <end position="206"/>
    </location>
</feature>
<dbReference type="OrthoDB" id="2441469at2759"/>
<comment type="caution">
    <text evidence="2">The sequence shown here is derived from an EMBL/GenBank/DDBJ whole genome shotgun (WGS) entry which is preliminary data.</text>
</comment>
<dbReference type="AlphaFoldDB" id="A0A9N8ZD07"/>
<feature type="region of interest" description="Disordered" evidence="1">
    <location>
        <begin position="128"/>
        <end position="206"/>
    </location>
</feature>
<accession>A0A9N8ZD07</accession>
<organism evidence="2 3">
    <name type="scientific">Paraglomus occultum</name>
    <dbReference type="NCBI Taxonomy" id="144539"/>
    <lineage>
        <taxon>Eukaryota</taxon>
        <taxon>Fungi</taxon>
        <taxon>Fungi incertae sedis</taxon>
        <taxon>Mucoromycota</taxon>
        <taxon>Glomeromycotina</taxon>
        <taxon>Glomeromycetes</taxon>
        <taxon>Paraglomerales</taxon>
        <taxon>Paraglomeraceae</taxon>
        <taxon>Paraglomus</taxon>
    </lineage>
</organism>
<feature type="compositionally biased region" description="Basic and acidic residues" evidence="1">
    <location>
        <begin position="161"/>
        <end position="170"/>
    </location>
</feature>
<gene>
    <name evidence="2" type="ORF">POCULU_LOCUS2097</name>
</gene>
<feature type="region of interest" description="Disordered" evidence="1">
    <location>
        <begin position="60"/>
        <end position="79"/>
    </location>
</feature>
<keyword evidence="3" id="KW-1185">Reference proteome</keyword>
<feature type="compositionally biased region" description="Low complexity" evidence="1">
    <location>
        <begin position="66"/>
        <end position="76"/>
    </location>
</feature>
<dbReference type="EMBL" id="CAJVPJ010000180">
    <property type="protein sequence ID" value="CAG8491452.1"/>
    <property type="molecule type" value="Genomic_DNA"/>
</dbReference>
<reference evidence="2" key="1">
    <citation type="submission" date="2021-06" db="EMBL/GenBank/DDBJ databases">
        <authorList>
            <person name="Kallberg Y."/>
            <person name="Tangrot J."/>
            <person name="Rosling A."/>
        </authorList>
    </citation>
    <scope>NUCLEOTIDE SEQUENCE</scope>
    <source>
        <strain evidence="2">IA702</strain>
    </source>
</reference>
<evidence type="ECO:0000256" key="1">
    <source>
        <dbReference type="SAM" id="MobiDB-lite"/>
    </source>
</evidence>
<sequence>VLGAFGLLGGIWSIIAGLYAFLLGGDVISPWGCVQSYCCCFIRSTRSKLDKEFPVVPFQSSKNLPESGSESSSQTEETTELKNRLDALEVFIQEYIVDTGYLDGVKKDECPNRVSAWLSRIKLKKSNSREIQGMSETPTQTGHNSTSSSIPPSQYPPSPHSDSDQLDTHTSDLLVRQDQSQPAQQEHGSQSMSDFDQNPTSVVGTVTDVRSNQSLYTAAAAQLSYTGQER</sequence>
<name>A0A9N8ZD07_9GLOM</name>
<evidence type="ECO:0000313" key="2">
    <source>
        <dbReference type="EMBL" id="CAG8491452.1"/>
    </source>
</evidence>
<evidence type="ECO:0000313" key="3">
    <source>
        <dbReference type="Proteomes" id="UP000789572"/>
    </source>
</evidence>
<proteinExistence type="predicted"/>
<protein>
    <submittedName>
        <fullName evidence="2">8344_t:CDS:1</fullName>
    </submittedName>
</protein>
<dbReference type="Proteomes" id="UP000789572">
    <property type="component" value="Unassembled WGS sequence"/>
</dbReference>
<feature type="compositionally biased region" description="Polar residues" evidence="1">
    <location>
        <begin position="134"/>
        <end position="144"/>
    </location>
</feature>
<feature type="non-terminal residue" evidence="2">
    <location>
        <position position="230"/>
    </location>
</feature>